<accession>A0AA88D6X3</accession>
<comment type="caution">
    <text evidence="1">The sequence shown here is derived from an EMBL/GenBank/DDBJ whole genome shotgun (WGS) entry which is preliminary data.</text>
</comment>
<sequence length="117" mass="13366">MPSAVCDSFALDITSSLLEAIQRHNFAASKVLGLHLSVFHTSDNTSISGGHCHNISHNDDSYEPTGDNFDEIIIEKRESYIICLEELIHRYRRHHYHRHKKVLGLLCSHTYHKSKVA</sequence>
<evidence type="ECO:0000313" key="2">
    <source>
        <dbReference type="Proteomes" id="UP001187192"/>
    </source>
</evidence>
<organism evidence="1 2">
    <name type="scientific">Ficus carica</name>
    <name type="common">Common fig</name>
    <dbReference type="NCBI Taxonomy" id="3494"/>
    <lineage>
        <taxon>Eukaryota</taxon>
        <taxon>Viridiplantae</taxon>
        <taxon>Streptophyta</taxon>
        <taxon>Embryophyta</taxon>
        <taxon>Tracheophyta</taxon>
        <taxon>Spermatophyta</taxon>
        <taxon>Magnoliopsida</taxon>
        <taxon>eudicotyledons</taxon>
        <taxon>Gunneridae</taxon>
        <taxon>Pentapetalae</taxon>
        <taxon>rosids</taxon>
        <taxon>fabids</taxon>
        <taxon>Rosales</taxon>
        <taxon>Moraceae</taxon>
        <taxon>Ficeae</taxon>
        <taxon>Ficus</taxon>
    </lineage>
</organism>
<name>A0AA88D6X3_FICCA</name>
<keyword evidence="2" id="KW-1185">Reference proteome</keyword>
<proteinExistence type="predicted"/>
<reference evidence="1" key="1">
    <citation type="submission" date="2023-07" db="EMBL/GenBank/DDBJ databases">
        <title>draft genome sequence of fig (Ficus carica).</title>
        <authorList>
            <person name="Takahashi T."/>
            <person name="Nishimura K."/>
        </authorList>
    </citation>
    <scope>NUCLEOTIDE SEQUENCE</scope>
</reference>
<protein>
    <submittedName>
        <fullName evidence="1">Uncharacterized protein</fullName>
    </submittedName>
</protein>
<dbReference type="EMBL" id="BTGU01000020">
    <property type="protein sequence ID" value="GMN45176.1"/>
    <property type="molecule type" value="Genomic_DNA"/>
</dbReference>
<dbReference type="AlphaFoldDB" id="A0AA88D6X3"/>
<dbReference type="Proteomes" id="UP001187192">
    <property type="component" value="Unassembled WGS sequence"/>
</dbReference>
<evidence type="ECO:0000313" key="1">
    <source>
        <dbReference type="EMBL" id="GMN45176.1"/>
    </source>
</evidence>
<gene>
    <name evidence="1" type="ORF">TIFTF001_014378</name>
</gene>